<reference evidence="2" key="2">
    <citation type="submission" date="2013-01" db="EMBL/GenBank/DDBJ databases">
        <authorList>
            <person name="Zeng F.-F."/>
            <person name="Wang M.-Q."/>
        </authorList>
    </citation>
    <scope>NUCLEOTIDE SEQUENCE</scope>
</reference>
<keyword evidence="1" id="KW-0732">Signal</keyword>
<organism evidence="2">
    <name type="scientific">Cnaphalocrocis medinalis</name>
    <name type="common">Rice leaffolder moth</name>
    <dbReference type="NCBI Taxonomy" id="437488"/>
    <lineage>
        <taxon>Eukaryota</taxon>
        <taxon>Metazoa</taxon>
        <taxon>Ecdysozoa</taxon>
        <taxon>Arthropoda</taxon>
        <taxon>Hexapoda</taxon>
        <taxon>Insecta</taxon>
        <taxon>Pterygota</taxon>
        <taxon>Neoptera</taxon>
        <taxon>Endopterygota</taxon>
        <taxon>Lepidoptera</taxon>
        <taxon>Glossata</taxon>
        <taxon>Ditrysia</taxon>
        <taxon>Pyraloidea</taxon>
        <taxon>Crambidae</taxon>
        <taxon>Pyraustinae</taxon>
        <taxon>Cnaphalocrocis</taxon>
    </lineage>
</organism>
<reference evidence="2" key="1">
    <citation type="journal article" date="2013" name="Biochem. Biophys. Res. Commun.">
        <title>Analysis of a cDNA library from the antenna of Cnaphalocrocis medinalis and the expression pattern of olfactory genes.</title>
        <authorList>
            <person name="Zeng F.F."/>
            <person name="Sun X."/>
            <person name="Dong H.B."/>
            <person name="Wang M.Q."/>
        </authorList>
    </citation>
    <scope>NUCLEOTIDE SEQUENCE</scope>
</reference>
<feature type="signal peptide" evidence="1">
    <location>
        <begin position="1"/>
        <end position="18"/>
    </location>
</feature>
<dbReference type="EMBL" id="KC507178">
    <property type="protein sequence ID" value="AGI37361.1"/>
    <property type="molecule type" value="mRNA"/>
</dbReference>
<dbReference type="Gene3D" id="1.10.2080.10">
    <property type="entry name" value="Insect odorant-binding protein A10/Ejaculatory bulb-specific protein 3"/>
    <property type="match status" value="1"/>
</dbReference>
<feature type="chain" id="PRO_5004061207" evidence="1">
    <location>
        <begin position="19"/>
        <end position="109"/>
    </location>
</feature>
<dbReference type="InterPro" id="IPR036682">
    <property type="entry name" value="OS_D_A10/PebIII_sf"/>
</dbReference>
<accession>M4Y1W3</accession>
<dbReference type="PANTHER" id="PTHR11257">
    <property type="entry name" value="CHEMOSENSORY PROTEIN-RELATED"/>
    <property type="match status" value="1"/>
</dbReference>
<dbReference type="InterPro" id="IPR005055">
    <property type="entry name" value="A10/PebIII"/>
</dbReference>
<sequence>MKSFVFFFLSALMVAAMAADYNDLKDVNLEELLSDEARRKQIFDCVMDLGPCGEYQIYKDVVPGVIATQCGDCTPELKKKYEENSKFLLEKYPKEFTAVVEKYGPKKEE</sequence>
<gene>
    <name evidence="2" type="primary">csp1</name>
</gene>
<name>M4Y1W3_CNAME</name>
<evidence type="ECO:0000256" key="1">
    <source>
        <dbReference type="SAM" id="SignalP"/>
    </source>
</evidence>
<evidence type="ECO:0000313" key="2">
    <source>
        <dbReference type="EMBL" id="AGI37361.1"/>
    </source>
</evidence>
<proteinExistence type="evidence at transcript level"/>
<protein>
    <submittedName>
        <fullName evidence="2">Chemosensory protein 1</fullName>
    </submittedName>
</protein>
<dbReference type="AlphaFoldDB" id="M4Y1W3"/>
<dbReference type="PANTHER" id="PTHR11257:SF13">
    <property type="entry name" value="GEO07322P1"/>
    <property type="match status" value="1"/>
</dbReference>
<dbReference type="Pfam" id="PF03392">
    <property type="entry name" value="OS-D"/>
    <property type="match status" value="1"/>
</dbReference>
<dbReference type="SUPFAM" id="SSF100910">
    <property type="entry name" value="Chemosensory protein Csp2"/>
    <property type="match status" value="1"/>
</dbReference>